<protein>
    <submittedName>
        <fullName evidence="1">Uncharacterized protein</fullName>
    </submittedName>
</protein>
<evidence type="ECO:0000313" key="1">
    <source>
        <dbReference type="EMBL" id="SOU89465.1"/>
    </source>
</evidence>
<dbReference type="AlphaFoldDB" id="A0A2I2MA92"/>
<dbReference type="EMBL" id="OENE01000035">
    <property type="protein sequence ID" value="SOU89465.1"/>
    <property type="molecule type" value="Genomic_DNA"/>
</dbReference>
<name>A0A2I2MA92_9FLAO</name>
<dbReference type="RefSeq" id="WP_172505704.1">
    <property type="nucleotide sequence ID" value="NZ_JAJHTN010000103.1"/>
</dbReference>
<evidence type="ECO:0000313" key="2">
    <source>
        <dbReference type="Proteomes" id="UP000490060"/>
    </source>
</evidence>
<organism evidence="1 2">
    <name type="scientific">Tenacibaculum finnmarkense genomovar ulcerans</name>
    <dbReference type="NCBI Taxonomy" id="2781388"/>
    <lineage>
        <taxon>Bacteria</taxon>
        <taxon>Pseudomonadati</taxon>
        <taxon>Bacteroidota</taxon>
        <taxon>Flavobacteriia</taxon>
        <taxon>Flavobacteriales</taxon>
        <taxon>Flavobacteriaceae</taxon>
        <taxon>Tenacibaculum</taxon>
        <taxon>Tenacibaculum finnmarkense</taxon>
    </lineage>
</organism>
<reference evidence="1 2" key="1">
    <citation type="submission" date="2017-11" db="EMBL/GenBank/DDBJ databases">
        <authorList>
            <person name="Duchaud E."/>
        </authorList>
    </citation>
    <scope>NUCLEOTIDE SEQUENCE [LARGE SCALE GENOMIC DNA]</scope>
    <source>
        <strain evidence="1 2">TNO010</strain>
    </source>
</reference>
<gene>
    <name evidence="1" type="ORF">TNO010_400040</name>
</gene>
<proteinExistence type="predicted"/>
<sequence length="63" mass="7418">MKEKFLKKINEFYPKDEGYNEELANELFLLYLVSNSVICGNCDGYGYTVDENGRRKEHCKECE</sequence>
<accession>A0A2I2MA92</accession>
<dbReference type="Proteomes" id="UP000490060">
    <property type="component" value="Unassembled WGS sequence"/>
</dbReference>
<dbReference type="GeneID" id="86820034"/>